<dbReference type="SUPFAM" id="SSF46626">
    <property type="entry name" value="Cytochrome c"/>
    <property type="match status" value="1"/>
</dbReference>
<reference evidence="9 10" key="1">
    <citation type="submission" date="2020-02" db="EMBL/GenBank/DDBJ databases">
        <title>Partial ammonium oxidation to N2 by heterotrophic bacteria.</title>
        <authorList>
            <person name="Wu M."/>
        </authorList>
    </citation>
    <scope>NUCLEOTIDE SEQUENCE [LARGE SCALE GENOMIC DNA]</scope>
    <source>
        <strain evidence="9 10">HO-1</strain>
    </source>
</reference>
<dbReference type="Gene3D" id="1.10.760.10">
    <property type="entry name" value="Cytochrome c-like domain"/>
    <property type="match status" value="1"/>
</dbReference>
<dbReference type="Pfam" id="PF13442">
    <property type="entry name" value="Cytochrome_CBB3"/>
    <property type="match status" value="1"/>
</dbReference>
<evidence type="ECO:0000256" key="2">
    <source>
        <dbReference type="ARBA" id="ARBA00022617"/>
    </source>
</evidence>
<keyword evidence="10" id="KW-1185">Reference proteome</keyword>
<evidence type="ECO:0000256" key="6">
    <source>
        <dbReference type="PROSITE-ProRule" id="PRU00433"/>
    </source>
</evidence>
<evidence type="ECO:0000313" key="10">
    <source>
        <dbReference type="Proteomes" id="UP000826050"/>
    </source>
</evidence>
<dbReference type="PROSITE" id="PS51007">
    <property type="entry name" value="CYTC"/>
    <property type="match status" value="1"/>
</dbReference>
<name>A0ABX8SST6_9BURK</name>
<evidence type="ECO:0000256" key="1">
    <source>
        <dbReference type="ARBA" id="ARBA00022448"/>
    </source>
</evidence>
<evidence type="ECO:0000256" key="3">
    <source>
        <dbReference type="ARBA" id="ARBA00022723"/>
    </source>
</evidence>
<dbReference type="PRINTS" id="PR00606">
    <property type="entry name" value="CYTCHROMECID"/>
</dbReference>
<keyword evidence="4" id="KW-0249">Electron transport</keyword>
<evidence type="ECO:0000256" key="4">
    <source>
        <dbReference type="ARBA" id="ARBA00022982"/>
    </source>
</evidence>
<accession>A0ABX8SST6</accession>
<feature type="domain" description="Cytochrome c" evidence="8">
    <location>
        <begin position="20"/>
        <end position="109"/>
    </location>
</feature>
<gene>
    <name evidence="9" type="ORF">FE795_08800</name>
</gene>
<sequence>MSFKQWLVCTALLSTAFNASAADAGLEAVKDILTRNACLSCHTVERKVVGPAYRDIAAKRKDDPANAEILVQHIRQGSKGVYGPLPMPANPVISDKDIQTVVDWIMAGAPQ</sequence>
<keyword evidence="2 6" id="KW-0349">Heme</keyword>
<protein>
    <submittedName>
        <fullName evidence="9">C-type cytochrome</fullName>
    </submittedName>
</protein>
<dbReference type="InterPro" id="IPR009056">
    <property type="entry name" value="Cyt_c-like_dom"/>
</dbReference>
<keyword evidence="3 6" id="KW-0479">Metal-binding</keyword>
<evidence type="ECO:0000256" key="5">
    <source>
        <dbReference type="ARBA" id="ARBA00023004"/>
    </source>
</evidence>
<keyword evidence="7" id="KW-0732">Signal</keyword>
<dbReference type="InterPro" id="IPR036909">
    <property type="entry name" value="Cyt_c-like_dom_sf"/>
</dbReference>
<proteinExistence type="predicted"/>
<dbReference type="EMBL" id="CP049362">
    <property type="protein sequence ID" value="QXX79106.1"/>
    <property type="molecule type" value="Genomic_DNA"/>
</dbReference>
<dbReference type="InterPro" id="IPR002324">
    <property type="entry name" value="Cyt_c_ID"/>
</dbReference>
<feature type="chain" id="PRO_5047231734" evidence="7">
    <location>
        <begin position="22"/>
        <end position="111"/>
    </location>
</feature>
<keyword evidence="1" id="KW-0813">Transport</keyword>
<evidence type="ECO:0000313" key="9">
    <source>
        <dbReference type="EMBL" id="QXX79106.1"/>
    </source>
</evidence>
<dbReference type="Proteomes" id="UP000826050">
    <property type="component" value="Chromosome"/>
</dbReference>
<organism evidence="9 10">
    <name type="scientific">Alcaligenes ammonioxydans</name>
    <dbReference type="NCBI Taxonomy" id="2582914"/>
    <lineage>
        <taxon>Bacteria</taxon>
        <taxon>Pseudomonadati</taxon>
        <taxon>Pseudomonadota</taxon>
        <taxon>Betaproteobacteria</taxon>
        <taxon>Burkholderiales</taxon>
        <taxon>Alcaligenaceae</taxon>
        <taxon>Alcaligenes</taxon>
    </lineage>
</organism>
<keyword evidence="5 6" id="KW-0408">Iron</keyword>
<dbReference type="RefSeq" id="WP_131071796.1">
    <property type="nucleotide sequence ID" value="NZ_CP049362.1"/>
</dbReference>
<evidence type="ECO:0000256" key="7">
    <source>
        <dbReference type="SAM" id="SignalP"/>
    </source>
</evidence>
<evidence type="ECO:0000259" key="8">
    <source>
        <dbReference type="PROSITE" id="PS51007"/>
    </source>
</evidence>
<feature type="signal peptide" evidence="7">
    <location>
        <begin position="1"/>
        <end position="21"/>
    </location>
</feature>